<dbReference type="RefSeq" id="WP_284063492.1">
    <property type="nucleotide sequence ID" value="NZ_CP126159.1"/>
</dbReference>
<proteinExistence type="predicted"/>
<gene>
    <name evidence="2" type="ORF">ACFQFD_01300</name>
</gene>
<dbReference type="Pfam" id="PF00156">
    <property type="entry name" value="Pribosyltran"/>
    <property type="match status" value="1"/>
</dbReference>
<dbReference type="AlphaFoldDB" id="A0ABD5T5W6"/>
<protein>
    <submittedName>
        <fullName evidence="2">Phosphoribosyltransferase</fullName>
    </submittedName>
</protein>
<dbReference type="InterPro" id="IPR000836">
    <property type="entry name" value="PRTase_dom"/>
</dbReference>
<name>A0ABD5T5W6_9EURY</name>
<keyword evidence="2" id="KW-0328">Glycosyltransferase</keyword>
<comment type="caution">
    <text evidence="2">The sequence shown here is derived from an EMBL/GenBank/DDBJ whole genome shotgun (WGS) entry which is preliminary data.</text>
</comment>
<dbReference type="GO" id="GO:0016757">
    <property type="term" value="F:glycosyltransferase activity"/>
    <property type="evidence" value="ECO:0007669"/>
    <property type="project" value="UniProtKB-KW"/>
</dbReference>
<keyword evidence="3" id="KW-1185">Reference proteome</keyword>
<dbReference type="Proteomes" id="UP001596443">
    <property type="component" value="Unassembled WGS sequence"/>
</dbReference>
<dbReference type="Gene3D" id="3.30.1310.20">
    <property type="entry name" value="PRTase-like"/>
    <property type="match status" value="1"/>
</dbReference>
<dbReference type="EMBL" id="JBHSWX010000001">
    <property type="protein sequence ID" value="MFC6784671.1"/>
    <property type="molecule type" value="Genomic_DNA"/>
</dbReference>
<evidence type="ECO:0000313" key="3">
    <source>
        <dbReference type="Proteomes" id="UP001596443"/>
    </source>
</evidence>
<accession>A0ABD5T5W6</accession>
<feature type="domain" description="Phosphoribosyltransferase" evidence="1">
    <location>
        <begin position="7"/>
        <end position="183"/>
    </location>
</feature>
<dbReference type="Gene3D" id="3.40.50.2020">
    <property type="match status" value="1"/>
</dbReference>
<dbReference type="SUPFAM" id="SSF53271">
    <property type="entry name" value="PRTase-like"/>
    <property type="match status" value="1"/>
</dbReference>
<dbReference type="InterPro" id="IPR029057">
    <property type="entry name" value="PRTase-like"/>
</dbReference>
<organism evidence="2 3">
    <name type="scientific">Halobaculum halobium</name>
    <dbReference type="NCBI Taxonomy" id="3032281"/>
    <lineage>
        <taxon>Archaea</taxon>
        <taxon>Methanobacteriati</taxon>
        <taxon>Methanobacteriota</taxon>
        <taxon>Stenosarchaea group</taxon>
        <taxon>Halobacteria</taxon>
        <taxon>Halobacteriales</taxon>
        <taxon>Haloferacaceae</taxon>
        <taxon>Halobaculum</taxon>
    </lineage>
</organism>
<keyword evidence="2" id="KW-0808">Transferase</keyword>
<dbReference type="CDD" id="cd06223">
    <property type="entry name" value="PRTases_typeI"/>
    <property type="match status" value="1"/>
</dbReference>
<evidence type="ECO:0000259" key="1">
    <source>
        <dbReference type="Pfam" id="PF00156"/>
    </source>
</evidence>
<dbReference type="GeneID" id="81211387"/>
<evidence type="ECO:0000313" key="2">
    <source>
        <dbReference type="EMBL" id="MFC6784671.1"/>
    </source>
</evidence>
<sequence>MFDNRTDAGERLAALLTEREIEADIVLAVPRGGLPAGRAVADRLAVPLDIVSARKIGAPWNAELAVGAVASDGSVWLNDALIDQAGIDDDYIDDQRERERAAARQRVDSYRGDRPPLDLDGKRVVVVDDGIATGATMRACLRQIAAAGADRIVLAVPVAPPDTLEQLEACVDELVCVEAPADFGAVGRFYRAFDQVTDEQARSYLTTDDT</sequence>
<reference evidence="2 3" key="1">
    <citation type="journal article" date="2019" name="Int. J. Syst. Evol. Microbiol.">
        <title>The Global Catalogue of Microorganisms (GCM) 10K type strain sequencing project: providing services to taxonomists for standard genome sequencing and annotation.</title>
        <authorList>
            <consortium name="The Broad Institute Genomics Platform"/>
            <consortium name="The Broad Institute Genome Sequencing Center for Infectious Disease"/>
            <person name="Wu L."/>
            <person name="Ma J."/>
        </authorList>
    </citation>
    <scope>NUCLEOTIDE SEQUENCE [LARGE SCALE GENOMIC DNA]</scope>
    <source>
        <strain evidence="2 3">SYNS20</strain>
    </source>
</reference>